<dbReference type="InterPro" id="IPR002575">
    <property type="entry name" value="Aminoglycoside_PTrfase"/>
</dbReference>
<dbReference type="PANTHER" id="PTHR21310:SF15">
    <property type="entry name" value="AMINOGLYCOSIDE PHOSPHOTRANSFERASE DOMAIN-CONTAINING PROTEIN"/>
    <property type="match status" value="1"/>
</dbReference>
<evidence type="ECO:0000313" key="3">
    <source>
        <dbReference type="Proteomes" id="UP000772434"/>
    </source>
</evidence>
<name>A0A9P5Q1U9_9AGAR</name>
<keyword evidence="2" id="KW-0808">Transferase</keyword>
<protein>
    <submittedName>
        <fullName evidence="2">Kinase-like domain-containing protein</fullName>
    </submittedName>
</protein>
<dbReference type="GO" id="GO:0016301">
    <property type="term" value="F:kinase activity"/>
    <property type="evidence" value="ECO:0007669"/>
    <property type="project" value="UniProtKB-KW"/>
</dbReference>
<dbReference type="EMBL" id="JADNRY010000020">
    <property type="protein sequence ID" value="KAF9073117.1"/>
    <property type="molecule type" value="Genomic_DNA"/>
</dbReference>
<feature type="domain" description="Aminoglycoside phosphotransferase" evidence="1">
    <location>
        <begin position="100"/>
        <end position="338"/>
    </location>
</feature>
<dbReference type="AlphaFoldDB" id="A0A9P5Q1U9"/>
<accession>A0A9P5Q1U9</accession>
<reference evidence="2" key="1">
    <citation type="submission" date="2020-11" db="EMBL/GenBank/DDBJ databases">
        <authorList>
            <consortium name="DOE Joint Genome Institute"/>
            <person name="Ahrendt S."/>
            <person name="Riley R."/>
            <person name="Andreopoulos W."/>
            <person name="Labutti K."/>
            <person name="Pangilinan J."/>
            <person name="Ruiz-Duenas F.J."/>
            <person name="Barrasa J.M."/>
            <person name="Sanchez-Garcia M."/>
            <person name="Camarero S."/>
            <person name="Miyauchi S."/>
            <person name="Serrano A."/>
            <person name="Linde D."/>
            <person name="Babiker R."/>
            <person name="Drula E."/>
            <person name="Ayuso-Fernandez I."/>
            <person name="Pacheco R."/>
            <person name="Padilla G."/>
            <person name="Ferreira P."/>
            <person name="Barriuso J."/>
            <person name="Kellner H."/>
            <person name="Castanera R."/>
            <person name="Alfaro M."/>
            <person name="Ramirez L."/>
            <person name="Pisabarro A.G."/>
            <person name="Kuo A."/>
            <person name="Tritt A."/>
            <person name="Lipzen A."/>
            <person name="He G."/>
            <person name="Yan M."/>
            <person name="Ng V."/>
            <person name="Cullen D."/>
            <person name="Martin F."/>
            <person name="Rosso M.-N."/>
            <person name="Henrissat B."/>
            <person name="Hibbett D."/>
            <person name="Martinez A.T."/>
            <person name="Grigoriev I.V."/>
        </authorList>
    </citation>
    <scope>NUCLEOTIDE SEQUENCE</scope>
    <source>
        <strain evidence="2">AH 40177</strain>
    </source>
</reference>
<sequence length="449" mass="50713">MDPPSLEELTRRQDEDVRAFEGRQEKLDILMASRDLKALQNVASRVMQKTATKVFLIGQGGFNMVFAIQFEDGSDIVARAHGSHALQDVNTPKEEILFRIESEFATIRYLKEKTTIPVPEVLHLDIKFDNSVGAPYTLQERIIGRKLADMLPWKGEGMSSDQLVKVVQQVAQCEAQLLQLSFDAIGSIMYDSVTAEYRVDRAISWSSFGPDHRGPWNSTSDYLHSLVSLQRGTLRKSDWIENRKKWLSDFNDMIESPLEDIEAEARADHAHYTSWFAMLEEALVQVDFSAFDPPNYPFVLVHDDLSVGNVLIDYADPSCMHNIIDWEGSSVVPFWLALSTKLIAYNDLYDQPLVAQLLAARLDVLKASVKSFPDKDTLSAMQKLIGLHTILAKVKLHNLPAAIATKAVDNFVKSRSSNEVDHFKPMMELGRAYVNPQSREIGRLLGWKT</sequence>
<keyword evidence="3" id="KW-1185">Reference proteome</keyword>
<proteinExistence type="predicted"/>
<dbReference type="Gene3D" id="3.90.1200.10">
    <property type="match status" value="1"/>
</dbReference>
<dbReference type="Proteomes" id="UP000772434">
    <property type="component" value="Unassembled WGS sequence"/>
</dbReference>
<dbReference type="InterPro" id="IPR011009">
    <property type="entry name" value="Kinase-like_dom_sf"/>
</dbReference>
<gene>
    <name evidence="2" type="ORF">BDP27DRAFT_1319426</name>
</gene>
<organism evidence="2 3">
    <name type="scientific">Rhodocollybia butyracea</name>
    <dbReference type="NCBI Taxonomy" id="206335"/>
    <lineage>
        <taxon>Eukaryota</taxon>
        <taxon>Fungi</taxon>
        <taxon>Dikarya</taxon>
        <taxon>Basidiomycota</taxon>
        <taxon>Agaricomycotina</taxon>
        <taxon>Agaricomycetes</taxon>
        <taxon>Agaricomycetidae</taxon>
        <taxon>Agaricales</taxon>
        <taxon>Marasmiineae</taxon>
        <taxon>Omphalotaceae</taxon>
        <taxon>Rhodocollybia</taxon>
    </lineage>
</organism>
<dbReference type="SUPFAM" id="SSF56112">
    <property type="entry name" value="Protein kinase-like (PK-like)"/>
    <property type="match status" value="1"/>
</dbReference>
<dbReference type="Pfam" id="PF01636">
    <property type="entry name" value="APH"/>
    <property type="match status" value="1"/>
</dbReference>
<dbReference type="OrthoDB" id="2906425at2759"/>
<dbReference type="Gene3D" id="3.30.200.20">
    <property type="entry name" value="Phosphorylase Kinase, domain 1"/>
    <property type="match status" value="1"/>
</dbReference>
<evidence type="ECO:0000259" key="1">
    <source>
        <dbReference type="Pfam" id="PF01636"/>
    </source>
</evidence>
<comment type="caution">
    <text evidence="2">The sequence shown here is derived from an EMBL/GenBank/DDBJ whole genome shotgun (WGS) entry which is preliminary data.</text>
</comment>
<evidence type="ECO:0000313" key="2">
    <source>
        <dbReference type="EMBL" id="KAF9073117.1"/>
    </source>
</evidence>
<dbReference type="InterPro" id="IPR051678">
    <property type="entry name" value="AGP_Transferase"/>
</dbReference>
<dbReference type="PANTHER" id="PTHR21310">
    <property type="entry name" value="AMINOGLYCOSIDE PHOSPHOTRANSFERASE-RELATED-RELATED"/>
    <property type="match status" value="1"/>
</dbReference>
<keyword evidence="2" id="KW-0418">Kinase</keyword>